<evidence type="ECO:0000256" key="1">
    <source>
        <dbReference type="SAM" id="MobiDB-lite"/>
    </source>
</evidence>
<dbReference type="RefSeq" id="WP_344803816.1">
    <property type="nucleotide sequence ID" value="NZ_BAABAB010000014.1"/>
</dbReference>
<protein>
    <recommendedName>
        <fullName evidence="4">SPOR domain-containing protein</fullName>
    </recommendedName>
</protein>
<gene>
    <name evidence="2" type="ORF">GCM10022236_19190</name>
</gene>
<evidence type="ECO:0008006" key="4">
    <source>
        <dbReference type="Google" id="ProtNLM"/>
    </source>
</evidence>
<dbReference type="EMBL" id="BAABAB010000014">
    <property type="protein sequence ID" value="GAA3617244.1"/>
    <property type="molecule type" value="Genomic_DNA"/>
</dbReference>
<keyword evidence="3" id="KW-1185">Reference proteome</keyword>
<comment type="caution">
    <text evidence="2">The sequence shown here is derived from an EMBL/GenBank/DDBJ whole genome shotgun (WGS) entry which is preliminary data.</text>
</comment>
<dbReference type="Proteomes" id="UP001501490">
    <property type="component" value="Unassembled WGS sequence"/>
</dbReference>
<feature type="compositionally biased region" description="Basic and acidic residues" evidence="1">
    <location>
        <begin position="38"/>
        <end position="52"/>
    </location>
</feature>
<sequence>MANDDQWWFDLKTKSAVSEPKNASKAVDRLGPYASKEEAERALEKVEERNAAWEDDDWGED</sequence>
<proteinExistence type="predicted"/>
<reference evidence="3" key="1">
    <citation type="journal article" date="2019" name="Int. J. Syst. Evol. Microbiol.">
        <title>The Global Catalogue of Microorganisms (GCM) 10K type strain sequencing project: providing services to taxonomists for standard genome sequencing and annotation.</title>
        <authorList>
            <consortium name="The Broad Institute Genomics Platform"/>
            <consortium name="The Broad Institute Genome Sequencing Center for Infectious Disease"/>
            <person name="Wu L."/>
            <person name="Ma J."/>
        </authorList>
    </citation>
    <scope>NUCLEOTIDE SEQUENCE [LARGE SCALE GENOMIC DNA]</scope>
    <source>
        <strain evidence="3">JCM 16929</strain>
    </source>
</reference>
<organism evidence="2 3">
    <name type="scientific">Microlunatus ginsengisoli</name>
    <dbReference type="NCBI Taxonomy" id="363863"/>
    <lineage>
        <taxon>Bacteria</taxon>
        <taxon>Bacillati</taxon>
        <taxon>Actinomycetota</taxon>
        <taxon>Actinomycetes</taxon>
        <taxon>Propionibacteriales</taxon>
        <taxon>Propionibacteriaceae</taxon>
        <taxon>Microlunatus</taxon>
    </lineage>
</organism>
<accession>A0ABP6ZRW7</accession>
<evidence type="ECO:0000313" key="3">
    <source>
        <dbReference type="Proteomes" id="UP001501490"/>
    </source>
</evidence>
<evidence type="ECO:0000313" key="2">
    <source>
        <dbReference type="EMBL" id="GAA3617244.1"/>
    </source>
</evidence>
<feature type="region of interest" description="Disordered" evidence="1">
    <location>
        <begin position="38"/>
        <end position="61"/>
    </location>
</feature>
<name>A0ABP6ZRW7_9ACTN</name>